<dbReference type="SUPFAM" id="SSF55383">
    <property type="entry name" value="Copper amine oxidase, domain N"/>
    <property type="match status" value="1"/>
</dbReference>
<keyword evidence="1" id="KW-0732">Signal</keyword>
<evidence type="ECO:0000259" key="2">
    <source>
        <dbReference type="Pfam" id="PF07833"/>
    </source>
</evidence>
<evidence type="ECO:0000313" key="3">
    <source>
        <dbReference type="EMBL" id="PZT52105.1"/>
    </source>
</evidence>
<sequence length="166" mass="18629">MNIPKEWLILRIPRFLVLSALTLAIAGFSSSVNAASPPAAGSTVNIKSNVLDEKSFTGLIIKGHTYVDLDGFVRCLPFQINSKALSFQSETKTFRILNEDFAIPTPLLQFKVGSDTFQHNDESFRMNNPVLLIQNRIYFPLKDIVSIYNINVSYDSRTKTVQVSKE</sequence>
<evidence type="ECO:0000313" key="4">
    <source>
        <dbReference type="Proteomes" id="UP000249204"/>
    </source>
</evidence>
<feature type="chain" id="PRO_5015849909" description="Copper amine oxidase-like N-terminal domain-containing protein" evidence="1">
    <location>
        <begin position="35"/>
        <end position="166"/>
    </location>
</feature>
<dbReference type="Proteomes" id="UP000249204">
    <property type="component" value="Unassembled WGS sequence"/>
</dbReference>
<dbReference type="AlphaFoldDB" id="A0A2W6N854"/>
<feature type="signal peptide" evidence="1">
    <location>
        <begin position="1"/>
        <end position="34"/>
    </location>
</feature>
<dbReference type="InterPro" id="IPR012854">
    <property type="entry name" value="Cu_amine_oxidase-like_N"/>
</dbReference>
<gene>
    <name evidence="3" type="ORF">DN757_29065</name>
</gene>
<dbReference type="InterPro" id="IPR036582">
    <property type="entry name" value="Mao_N_sf"/>
</dbReference>
<accession>A0A2W6N854</accession>
<proteinExistence type="predicted"/>
<dbReference type="EMBL" id="QKWW01000129">
    <property type="protein sequence ID" value="PZT52105.1"/>
    <property type="molecule type" value="Genomic_DNA"/>
</dbReference>
<organism evidence="3 4">
    <name type="scientific">Paenibacillus silvae</name>
    <dbReference type="NCBI Taxonomy" id="1325358"/>
    <lineage>
        <taxon>Bacteria</taxon>
        <taxon>Bacillati</taxon>
        <taxon>Bacillota</taxon>
        <taxon>Bacilli</taxon>
        <taxon>Bacillales</taxon>
        <taxon>Paenibacillaceae</taxon>
        <taxon>Paenibacillus</taxon>
    </lineage>
</organism>
<dbReference type="Pfam" id="PF07833">
    <property type="entry name" value="Cu_amine_oxidN1"/>
    <property type="match status" value="1"/>
</dbReference>
<evidence type="ECO:0000256" key="1">
    <source>
        <dbReference type="SAM" id="SignalP"/>
    </source>
</evidence>
<protein>
    <recommendedName>
        <fullName evidence="2">Copper amine oxidase-like N-terminal domain-containing protein</fullName>
    </recommendedName>
</protein>
<comment type="caution">
    <text evidence="3">The sequence shown here is derived from an EMBL/GenBank/DDBJ whole genome shotgun (WGS) entry which is preliminary data.</text>
</comment>
<reference evidence="3 4" key="1">
    <citation type="submission" date="2018-06" db="EMBL/GenBank/DDBJ databases">
        <title>Isolation of heavy metals resistant Paenibacillus silvae NC2 from Gold-Copper mine in ZiJin, China.</title>
        <authorList>
            <person name="Xu J."/>
            <person name="Mazhar H.S."/>
            <person name="Rensing C."/>
        </authorList>
    </citation>
    <scope>NUCLEOTIDE SEQUENCE [LARGE SCALE GENOMIC DNA]</scope>
    <source>
        <strain evidence="3 4">NC2</strain>
    </source>
</reference>
<feature type="domain" description="Copper amine oxidase-like N-terminal" evidence="2">
    <location>
        <begin position="108"/>
        <end position="162"/>
    </location>
</feature>
<name>A0A2W6N854_9BACL</name>